<dbReference type="SUPFAM" id="SSF51905">
    <property type="entry name" value="FAD/NAD(P)-binding domain"/>
    <property type="match status" value="1"/>
</dbReference>
<gene>
    <name evidence="1" type="ordered locus">AALP_Aa3g332200</name>
</gene>
<dbReference type="Gene3D" id="3.50.50.60">
    <property type="entry name" value="FAD/NAD(P)-binding domain"/>
    <property type="match status" value="1"/>
</dbReference>
<dbReference type="GO" id="GO:0006103">
    <property type="term" value="P:2-oxoglutarate metabolic process"/>
    <property type="evidence" value="ECO:0007669"/>
    <property type="project" value="TreeGrafter"/>
</dbReference>
<name>A0A087HDB2_ARAAL</name>
<dbReference type="EMBL" id="CM002871">
    <property type="protein sequence ID" value="KFK40114.1"/>
    <property type="molecule type" value="Genomic_DNA"/>
</dbReference>
<evidence type="ECO:0008006" key="3">
    <source>
        <dbReference type="Google" id="ProtNLM"/>
    </source>
</evidence>
<dbReference type="GO" id="GO:0005739">
    <property type="term" value="C:mitochondrion"/>
    <property type="evidence" value="ECO:0007669"/>
    <property type="project" value="TreeGrafter"/>
</dbReference>
<dbReference type="GO" id="GO:0004148">
    <property type="term" value="F:dihydrolipoyl dehydrogenase (NADH) activity"/>
    <property type="evidence" value="ECO:0007669"/>
    <property type="project" value="TreeGrafter"/>
</dbReference>
<keyword evidence="2" id="KW-1185">Reference proteome</keyword>
<dbReference type="GO" id="GO:0050660">
    <property type="term" value="F:flavin adenine dinucleotide binding"/>
    <property type="evidence" value="ECO:0007669"/>
    <property type="project" value="TreeGrafter"/>
</dbReference>
<proteinExistence type="predicted"/>
<evidence type="ECO:0000313" key="2">
    <source>
        <dbReference type="Proteomes" id="UP000029120"/>
    </source>
</evidence>
<dbReference type="OrthoDB" id="1742228at2759"/>
<accession>A0A087HDB2</accession>
<dbReference type="eggNOG" id="KOG1335">
    <property type="taxonomic scope" value="Eukaryota"/>
</dbReference>
<sequence length="90" mass="9645">MRSRVIGGGPVAAIKAAQLGLKTKCIEKRGALGCTCLNVGCNPSEVTSGYDSEKQKKRSSEAFENHIDHLIINSHLELGCFVALFGLDKI</sequence>
<evidence type="ECO:0000313" key="1">
    <source>
        <dbReference type="EMBL" id="KFK40114.1"/>
    </source>
</evidence>
<dbReference type="AlphaFoldDB" id="A0A087HDB2"/>
<dbReference type="InterPro" id="IPR050151">
    <property type="entry name" value="Class-I_Pyr_Nuc-Dis_Oxidored"/>
</dbReference>
<dbReference type="InterPro" id="IPR036188">
    <property type="entry name" value="FAD/NAD-bd_sf"/>
</dbReference>
<dbReference type="Gramene" id="KFK40114">
    <property type="protein sequence ID" value="KFK40114"/>
    <property type="gene ID" value="AALP_AA3G332200"/>
</dbReference>
<protein>
    <recommendedName>
        <fullName evidence="3">FAD/NAD(P)-binding domain-containing protein</fullName>
    </recommendedName>
</protein>
<dbReference type="PANTHER" id="PTHR22912:SF223">
    <property type="entry name" value="DIHYDROLIPOYL DEHYDROGENASE 1, MITOCHONDRIAL"/>
    <property type="match status" value="1"/>
</dbReference>
<organism evidence="1 2">
    <name type="scientific">Arabis alpina</name>
    <name type="common">Alpine rock-cress</name>
    <dbReference type="NCBI Taxonomy" id="50452"/>
    <lineage>
        <taxon>Eukaryota</taxon>
        <taxon>Viridiplantae</taxon>
        <taxon>Streptophyta</taxon>
        <taxon>Embryophyta</taxon>
        <taxon>Tracheophyta</taxon>
        <taxon>Spermatophyta</taxon>
        <taxon>Magnoliopsida</taxon>
        <taxon>eudicotyledons</taxon>
        <taxon>Gunneridae</taxon>
        <taxon>Pentapetalae</taxon>
        <taxon>rosids</taxon>
        <taxon>malvids</taxon>
        <taxon>Brassicales</taxon>
        <taxon>Brassicaceae</taxon>
        <taxon>Arabideae</taxon>
        <taxon>Arabis</taxon>
    </lineage>
</organism>
<dbReference type="PANTHER" id="PTHR22912">
    <property type="entry name" value="DISULFIDE OXIDOREDUCTASE"/>
    <property type="match status" value="1"/>
</dbReference>
<dbReference type="GO" id="GO:0045252">
    <property type="term" value="C:oxoglutarate dehydrogenase complex"/>
    <property type="evidence" value="ECO:0007669"/>
    <property type="project" value="TreeGrafter"/>
</dbReference>
<reference evidence="2" key="1">
    <citation type="journal article" date="2015" name="Nat. Plants">
        <title>Genome expansion of Arabis alpina linked with retrotransposition and reduced symmetric DNA methylation.</title>
        <authorList>
            <person name="Willing E.M."/>
            <person name="Rawat V."/>
            <person name="Mandakova T."/>
            <person name="Maumus F."/>
            <person name="James G.V."/>
            <person name="Nordstroem K.J."/>
            <person name="Becker C."/>
            <person name="Warthmann N."/>
            <person name="Chica C."/>
            <person name="Szarzynska B."/>
            <person name="Zytnicki M."/>
            <person name="Albani M.C."/>
            <person name="Kiefer C."/>
            <person name="Bergonzi S."/>
            <person name="Castaings L."/>
            <person name="Mateos J.L."/>
            <person name="Berns M.C."/>
            <person name="Bujdoso N."/>
            <person name="Piofczyk T."/>
            <person name="de Lorenzo L."/>
            <person name="Barrero-Sicilia C."/>
            <person name="Mateos I."/>
            <person name="Piednoel M."/>
            <person name="Hagmann J."/>
            <person name="Chen-Min-Tao R."/>
            <person name="Iglesias-Fernandez R."/>
            <person name="Schuster S.C."/>
            <person name="Alonso-Blanco C."/>
            <person name="Roudier F."/>
            <person name="Carbonero P."/>
            <person name="Paz-Ares J."/>
            <person name="Davis S.J."/>
            <person name="Pecinka A."/>
            <person name="Quesneville H."/>
            <person name="Colot V."/>
            <person name="Lysak M.A."/>
            <person name="Weigel D."/>
            <person name="Coupland G."/>
            <person name="Schneeberger K."/>
        </authorList>
    </citation>
    <scope>NUCLEOTIDE SEQUENCE [LARGE SCALE GENOMIC DNA]</scope>
    <source>
        <strain evidence="2">cv. Pajares</strain>
    </source>
</reference>
<dbReference type="Proteomes" id="UP000029120">
    <property type="component" value="Chromosome 3"/>
</dbReference>